<feature type="binding site" evidence="11">
    <location>
        <position position="42"/>
    </location>
    <ligand>
        <name>Mg(2+)</name>
        <dbReference type="ChEBI" id="CHEBI:18420"/>
    </ligand>
</feature>
<comment type="miscellaneous">
    <text evidence="11">A single active site specifically recognizes both ATP and CTP and is responsible for their addition.</text>
</comment>
<dbReference type="Gene3D" id="1.10.110.30">
    <property type="match status" value="1"/>
</dbReference>
<dbReference type="GO" id="GO:0004810">
    <property type="term" value="F:CCA tRNA nucleotidyltransferase activity"/>
    <property type="evidence" value="ECO:0007669"/>
    <property type="project" value="UniProtKB-UniRule"/>
</dbReference>
<dbReference type="Gene3D" id="1.20.58.560">
    <property type="match status" value="1"/>
</dbReference>
<evidence type="ECO:0000259" key="12">
    <source>
        <dbReference type="Pfam" id="PF01743"/>
    </source>
</evidence>
<keyword evidence="3 11" id="KW-0819">tRNA processing</keyword>
<dbReference type="Proteomes" id="UP000789845">
    <property type="component" value="Unassembled WGS sequence"/>
</dbReference>
<evidence type="ECO:0000256" key="7">
    <source>
        <dbReference type="ARBA" id="ARBA00022800"/>
    </source>
</evidence>
<dbReference type="InterPro" id="IPR043519">
    <property type="entry name" value="NT_sf"/>
</dbReference>
<proteinExistence type="inferred from homology"/>
<dbReference type="Pfam" id="PF13735">
    <property type="entry name" value="tRNA_NucTran2_2"/>
    <property type="match status" value="1"/>
</dbReference>
<evidence type="ECO:0000259" key="14">
    <source>
        <dbReference type="Pfam" id="PF13735"/>
    </source>
</evidence>
<dbReference type="GO" id="GO:0000049">
    <property type="term" value="F:tRNA binding"/>
    <property type="evidence" value="ECO:0007669"/>
    <property type="project" value="UniProtKB-UniRule"/>
</dbReference>
<comment type="catalytic activity">
    <reaction evidence="11">
        <text>a tRNA precursor + 2 CTP + ATP = a tRNA with a 3' CCA end + 3 diphosphate</text>
        <dbReference type="Rhea" id="RHEA:14433"/>
        <dbReference type="Rhea" id="RHEA-COMP:10465"/>
        <dbReference type="Rhea" id="RHEA-COMP:10468"/>
        <dbReference type="ChEBI" id="CHEBI:30616"/>
        <dbReference type="ChEBI" id="CHEBI:33019"/>
        <dbReference type="ChEBI" id="CHEBI:37563"/>
        <dbReference type="ChEBI" id="CHEBI:74896"/>
        <dbReference type="ChEBI" id="CHEBI:83071"/>
        <dbReference type="EC" id="2.7.7.72"/>
    </reaction>
</comment>
<organism evidence="15 16">
    <name type="scientific">Pseudoneobacillus rhizosphaerae</name>
    <dbReference type="NCBI Taxonomy" id="2880968"/>
    <lineage>
        <taxon>Bacteria</taxon>
        <taxon>Bacillati</taxon>
        <taxon>Bacillota</taxon>
        <taxon>Bacilli</taxon>
        <taxon>Bacillales</taxon>
        <taxon>Bacillaceae</taxon>
        <taxon>Pseudoneobacillus</taxon>
    </lineage>
</organism>
<feature type="domain" description="Poly A polymerase head" evidence="12">
    <location>
        <begin position="22"/>
        <end position="141"/>
    </location>
</feature>
<feature type="domain" description="CCA-adding enzyme C-terminal" evidence="14">
    <location>
        <begin position="248"/>
        <end position="393"/>
    </location>
</feature>
<keyword evidence="9 11" id="KW-0460">Magnesium</keyword>
<dbReference type="EMBL" id="CAKJTG010000009">
    <property type="protein sequence ID" value="CAG9608283.1"/>
    <property type="molecule type" value="Genomic_DNA"/>
</dbReference>
<comment type="similarity">
    <text evidence="11">Belongs to the tRNA nucleotidyltransferase/poly(A) polymerase family. Bacterial CCA-adding enzyme type 3 subfamily.</text>
</comment>
<protein>
    <recommendedName>
        <fullName evidence="11">CCA-adding enzyme</fullName>
        <ecNumber evidence="11">2.7.7.72</ecNumber>
    </recommendedName>
    <alternativeName>
        <fullName evidence="11">CCA tRNA nucleotidyltransferase</fullName>
    </alternativeName>
    <alternativeName>
        <fullName evidence="11">tRNA CCA-pyrophosphorylase</fullName>
    </alternativeName>
    <alternativeName>
        <fullName evidence="11">tRNA adenylyl-/cytidylyl- transferase</fullName>
    </alternativeName>
    <alternativeName>
        <fullName evidence="11">tRNA nucleotidyltransferase</fullName>
    </alternativeName>
    <alternativeName>
        <fullName evidence="11">tRNA-NT</fullName>
    </alternativeName>
</protein>
<accession>A0A9C7LAW8</accession>
<dbReference type="SUPFAM" id="SSF81301">
    <property type="entry name" value="Nucleotidyltransferase"/>
    <property type="match status" value="1"/>
</dbReference>
<feature type="binding site" evidence="11">
    <location>
        <position position="154"/>
    </location>
    <ligand>
        <name>ATP</name>
        <dbReference type="ChEBI" id="CHEBI:30616"/>
    </ligand>
</feature>
<dbReference type="InterPro" id="IPR050264">
    <property type="entry name" value="Bact_CCA-adding_enz_type3_sf"/>
</dbReference>
<evidence type="ECO:0000313" key="16">
    <source>
        <dbReference type="Proteomes" id="UP000789845"/>
    </source>
</evidence>
<keyword evidence="2 11" id="KW-0808">Transferase</keyword>
<feature type="binding site" evidence="11">
    <location>
        <position position="111"/>
    </location>
    <ligand>
        <name>CTP</name>
        <dbReference type="ChEBI" id="CHEBI:37563"/>
    </ligand>
</feature>
<keyword evidence="7 11" id="KW-0692">RNA repair</keyword>
<keyword evidence="6 11" id="KW-0547">Nucleotide-binding</keyword>
<keyword evidence="8 11" id="KW-0067">ATP-binding</keyword>
<evidence type="ECO:0000256" key="5">
    <source>
        <dbReference type="ARBA" id="ARBA00022723"/>
    </source>
</evidence>
<feature type="binding site" evidence="11">
    <location>
        <position position="163"/>
    </location>
    <ligand>
        <name>CTP</name>
        <dbReference type="ChEBI" id="CHEBI:37563"/>
    </ligand>
</feature>
<evidence type="ECO:0000256" key="4">
    <source>
        <dbReference type="ARBA" id="ARBA00022695"/>
    </source>
</evidence>
<dbReference type="RefSeq" id="WP_230496520.1">
    <property type="nucleotide sequence ID" value="NZ_CAKJTG010000009.1"/>
</dbReference>
<dbReference type="SUPFAM" id="SSF81891">
    <property type="entry name" value="Poly A polymerase C-terminal region-like"/>
    <property type="match status" value="1"/>
</dbReference>
<dbReference type="GO" id="GO:0001680">
    <property type="term" value="P:tRNA 3'-terminal CCA addition"/>
    <property type="evidence" value="ECO:0007669"/>
    <property type="project" value="UniProtKB-UniRule"/>
</dbReference>
<feature type="binding site" evidence="11">
    <location>
        <position position="40"/>
    </location>
    <ligand>
        <name>Mg(2+)</name>
        <dbReference type="ChEBI" id="CHEBI:18420"/>
    </ligand>
</feature>
<sequence length="399" mass="46147">MIKAFVQAIPIIEKIELAGYEAYFVGGSVRDYLLKKDIDDVDIATSATPEEIKEIFTKTIDVGIEHGTVVVLYNGQSYEITTFRNESEYEDFRRPKDVQFIRSLYDDLKRRDFTMNAIAMNREGRIIDPFSGCEAIQNKLIQTVGEPRERFSEDALRMMRAIRFVSQLSFSLEEKTLMALKENGHLLKKISIERKTKEFEKILCGKNRQRSIQLLIDAGLQAFLPGLDKESEALLKFSGFECEKLNLTEMWALLLYTLRVPSENGISFLKTWRLSNQKMKIVAKIVANLEIRFSKPWSELSLYQAGAEISVSVEKIYQVVNSDEKNEQMIELKKRYQDLVIKERSDLAITGQDLISWKDETGGPWVKELIEKIEQAVLIRKVPNEKEAIREWLYTCNLK</sequence>
<evidence type="ECO:0000256" key="10">
    <source>
        <dbReference type="ARBA" id="ARBA00022884"/>
    </source>
</evidence>
<dbReference type="GO" id="GO:0000287">
    <property type="term" value="F:magnesium ion binding"/>
    <property type="evidence" value="ECO:0007669"/>
    <property type="project" value="UniProtKB-UniRule"/>
</dbReference>
<evidence type="ECO:0000256" key="2">
    <source>
        <dbReference type="ARBA" id="ARBA00022679"/>
    </source>
</evidence>
<feature type="binding site" evidence="11">
    <location>
        <position position="27"/>
    </location>
    <ligand>
        <name>ATP</name>
        <dbReference type="ChEBI" id="CHEBI:30616"/>
    </ligand>
</feature>
<evidence type="ECO:0000256" key="11">
    <source>
        <dbReference type="HAMAP-Rule" id="MF_01263"/>
    </source>
</evidence>
<feature type="binding site" evidence="11">
    <location>
        <position position="160"/>
    </location>
    <ligand>
        <name>ATP</name>
        <dbReference type="ChEBI" id="CHEBI:30616"/>
    </ligand>
</feature>
<keyword evidence="4 11" id="KW-0548">Nucleotidyltransferase</keyword>
<dbReference type="Pfam" id="PF12627">
    <property type="entry name" value="PolyA_pol_RNAbd"/>
    <property type="match status" value="1"/>
</dbReference>
<evidence type="ECO:0000256" key="1">
    <source>
        <dbReference type="ARBA" id="ARBA00001946"/>
    </source>
</evidence>
<feature type="binding site" evidence="11">
    <location>
        <position position="163"/>
    </location>
    <ligand>
        <name>ATP</name>
        <dbReference type="ChEBI" id="CHEBI:30616"/>
    </ligand>
</feature>
<name>A0A9C7LAW8_9BACI</name>
<dbReference type="NCBIfam" id="NF009814">
    <property type="entry name" value="PRK13299.1"/>
    <property type="match status" value="1"/>
</dbReference>
<evidence type="ECO:0000256" key="9">
    <source>
        <dbReference type="ARBA" id="ARBA00022842"/>
    </source>
</evidence>
<feature type="binding site" evidence="11">
    <location>
        <position position="160"/>
    </location>
    <ligand>
        <name>CTP</name>
        <dbReference type="ChEBI" id="CHEBI:37563"/>
    </ligand>
</feature>
<dbReference type="GO" id="GO:0042245">
    <property type="term" value="P:RNA repair"/>
    <property type="evidence" value="ECO:0007669"/>
    <property type="project" value="UniProtKB-KW"/>
</dbReference>
<feature type="binding site" evidence="11">
    <location>
        <position position="111"/>
    </location>
    <ligand>
        <name>ATP</name>
        <dbReference type="ChEBI" id="CHEBI:30616"/>
    </ligand>
</feature>
<feature type="binding site" evidence="11">
    <location>
        <position position="157"/>
    </location>
    <ligand>
        <name>CTP</name>
        <dbReference type="ChEBI" id="CHEBI:37563"/>
    </ligand>
</feature>
<dbReference type="InterPro" id="IPR023068">
    <property type="entry name" value="CCA-adding_enz_firmicutes"/>
</dbReference>
<dbReference type="AlphaFoldDB" id="A0A9C7LAW8"/>
<feature type="binding site" evidence="11">
    <location>
        <position position="157"/>
    </location>
    <ligand>
        <name>ATP</name>
        <dbReference type="ChEBI" id="CHEBI:30616"/>
    </ligand>
</feature>
<reference evidence="15" key="1">
    <citation type="submission" date="2021-10" db="EMBL/GenBank/DDBJ databases">
        <authorList>
            <person name="Criscuolo A."/>
        </authorList>
    </citation>
    <scope>NUCLEOTIDE SEQUENCE</scope>
    <source>
        <strain evidence="15">CIP111885</strain>
    </source>
</reference>
<dbReference type="GO" id="GO:0005524">
    <property type="term" value="F:ATP binding"/>
    <property type="evidence" value="ECO:0007669"/>
    <property type="project" value="UniProtKB-UniRule"/>
</dbReference>
<dbReference type="Gene3D" id="1.10.246.80">
    <property type="match status" value="1"/>
</dbReference>
<evidence type="ECO:0000259" key="13">
    <source>
        <dbReference type="Pfam" id="PF12627"/>
    </source>
</evidence>
<comment type="subunit">
    <text evidence="11">Homodimer.</text>
</comment>
<dbReference type="InterPro" id="IPR002646">
    <property type="entry name" value="PolA_pol_head_dom"/>
</dbReference>
<dbReference type="CDD" id="cd05398">
    <property type="entry name" value="NT_ClassII-CCAase"/>
    <property type="match status" value="1"/>
</dbReference>
<feature type="binding site" evidence="11">
    <location>
        <position position="30"/>
    </location>
    <ligand>
        <name>CTP</name>
        <dbReference type="ChEBI" id="CHEBI:37563"/>
    </ligand>
</feature>
<dbReference type="Pfam" id="PF01743">
    <property type="entry name" value="PolyA_pol"/>
    <property type="match status" value="1"/>
</dbReference>
<feature type="domain" description="tRNA nucleotidyltransferase/poly(A) polymerase RNA and SrmB- binding" evidence="13">
    <location>
        <begin position="170"/>
        <end position="229"/>
    </location>
</feature>
<feature type="binding site" evidence="11">
    <location>
        <position position="27"/>
    </location>
    <ligand>
        <name>CTP</name>
        <dbReference type="ChEBI" id="CHEBI:37563"/>
    </ligand>
</feature>
<keyword evidence="5 11" id="KW-0479">Metal-binding</keyword>
<dbReference type="InterPro" id="IPR032828">
    <property type="entry name" value="PolyA_RNA-bd"/>
</dbReference>
<evidence type="ECO:0000256" key="3">
    <source>
        <dbReference type="ARBA" id="ARBA00022694"/>
    </source>
</evidence>
<dbReference type="InterPro" id="IPR032810">
    <property type="entry name" value="CCA-adding_enz_C"/>
</dbReference>
<comment type="cofactor">
    <cofactor evidence="1 11">
        <name>Mg(2+)</name>
        <dbReference type="ChEBI" id="CHEBI:18420"/>
    </cofactor>
</comment>
<keyword evidence="16" id="KW-1185">Reference proteome</keyword>
<comment type="function">
    <text evidence="11">Catalyzes the addition and repair of the essential 3'-terminal CCA sequence in tRNAs without using a nucleic acid template. Adds these three nucleotides in the order of C, C, and A to the tRNA nucleotide-73, using CTP and ATP as substrates and producing inorganic pyrophosphate. tRNA 3'-terminal CCA addition is required both for tRNA processing and repair. Also involved in tRNA surveillance by mediating tandem CCA addition to generate a CCACCA at the 3' terminus of unstable tRNAs. While stable tRNAs receive only 3'-terminal CCA, unstable tRNAs are marked with CCACCA and rapidly degraded.</text>
</comment>
<dbReference type="PANTHER" id="PTHR46173:SF1">
    <property type="entry name" value="CCA TRNA NUCLEOTIDYLTRANSFERASE 1, MITOCHONDRIAL"/>
    <property type="match status" value="1"/>
</dbReference>
<keyword evidence="10 11" id="KW-0694">RNA-binding</keyword>
<evidence type="ECO:0000256" key="8">
    <source>
        <dbReference type="ARBA" id="ARBA00022840"/>
    </source>
</evidence>
<gene>
    <name evidence="11 15" type="primary">cca</name>
    <name evidence="15" type="ORF">NEOCIP111885_01975</name>
</gene>
<dbReference type="Gene3D" id="3.30.460.10">
    <property type="entry name" value="Beta Polymerase, domain 2"/>
    <property type="match status" value="1"/>
</dbReference>
<comment type="catalytic activity">
    <reaction evidence="11">
        <text>a tRNA with a 3' CCA end + 2 CTP + ATP = a tRNA with a 3' CCACCA end + 3 diphosphate</text>
        <dbReference type="Rhea" id="RHEA:76235"/>
        <dbReference type="Rhea" id="RHEA-COMP:10468"/>
        <dbReference type="Rhea" id="RHEA-COMP:18655"/>
        <dbReference type="ChEBI" id="CHEBI:30616"/>
        <dbReference type="ChEBI" id="CHEBI:33019"/>
        <dbReference type="ChEBI" id="CHEBI:37563"/>
        <dbReference type="ChEBI" id="CHEBI:83071"/>
        <dbReference type="ChEBI" id="CHEBI:195187"/>
    </reaction>
</comment>
<feature type="binding site" evidence="11">
    <location>
        <position position="30"/>
    </location>
    <ligand>
        <name>ATP</name>
        <dbReference type="ChEBI" id="CHEBI:30616"/>
    </ligand>
</feature>
<dbReference type="HAMAP" id="MF_01263">
    <property type="entry name" value="CCA_bact_type3"/>
    <property type="match status" value="1"/>
</dbReference>
<dbReference type="EC" id="2.7.7.72" evidence="11"/>
<evidence type="ECO:0000313" key="15">
    <source>
        <dbReference type="EMBL" id="CAG9608283.1"/>
    </source>
</evidence>
<feature type="binding site" evidence="11">
    <location>
        <position position="154"/>
    </location>
    <ligand>
        <name>CTP</name>
        <dbReference type="ChEBI" id="CHEBI:37563"/>
    </ligand>
</feature>
<evidence type="ECO:0000256" key="6">
    <source>
        <dbReference type="ARBA" id="ARBA00022741"/>
    </source>
</evidence>
<dbReference type="PANTHER" id="PTHR46173">
    <property type="entry name" value="CCA TRNA NUCLEOTIDYLTRANSFERASE 1, MITOCHONDRIAL"/>
    <property type="match status" value="1"/>
</dbReference>
<comment type="caution">
    <text evidence="15">The sequence shown here is derived from an EMBL/GenBank/DDBJ whole genome shotgun (WGS) entry which is preliminary data.</text>
</comment>